<sequence>MITFALRWYRLGGGADETIREQLGLEPIRFFSIMLWHLATNPPSPIKPEVVNAISSVARRRIWLASLDIRD</sequence>
<organism evidence="1 2">
    <name type="scientific">Gordonia asplenii</name>
    <dbReference type="NCBI Taxonomy" id="2725283"/>
    <lineage>
        <taxon>Bacteria</taxon>
        <taxon>Bacillati</taxon>
        <taxon>Actinomycetota</taxon>
        <taxon>Actinomycetes</taxon>
        <taxon>Mycobacteriales</taxon>
        <taxon>Gordoniaceae</taxon>
        <taxon>Gordonia</taxon>
    </lineage>
</organism>
<proteinExistence type="predicted"/>
<comment type="caution">
    <text evidence="1">The sequence shown here is derived from an EMBL/GenBank/DDBJ whole genome shotgun (WGS) entry which is preliminary data.</text>
</comment>
<dbReference type="AlphaFoldDB" id="A0A848KZK5"/>
<keyword evidence="2" id="KW-1185">Reference proteome</keyword>
<dbReference type="Proteomes" id="UP000550729">
    <property type="component" value="Unassembled WGS sequence"/>
</dbReference>
<gene>
    <name evidence="1" type="ORF">HH308_11485</name>
</gene>
<evidence type="ECO:0000313" key="1">
    <source>
        <dbReference type="EMBL" id="NMO01833.1"/>
    </source>
</evidence>
<dbReference type="RefSeq" id="WP_170194342.1">
    <property type="nucleotide sequence ID" value="NZ_JABBNB010000010.1"/>
</dbReference>
<name>A0A848KZK5_9ACTN</name>
<reference evidence="1 2" key="1">
    <citation type="submission" date="2020-04" db="EMBL/GenBank/DDBJ databases">
        <title>Gordonia sp. nov. TBRC 11910.</title>
        <authorList>
            <person name="Suriyachadkun C."/>
        </authorList>
    </citation>
    <scope>NUCLEOTIDE SEQUENCE [LARGE SCALE GENOMIC DNA]</scope>
    <source>
        <strain evidence="1 2">TBRC 11910</strain>
    </source>
</reference>
<accession>A0A848KZK5</accession>
<protein>
    <submittedName>
        <fullName evidence="1">Uncharacterized protein</fullName>
    </submittedName>
</protein>
<evidence type="ECO:0000313" key="2">
    <source>
        <dbReference type="Proteomes" id="UP000550729"/>
    </source>
</evidence>
<dbReference type="EMBL" id="JABBNB010000010">
    <property type="protein sequence ID" value="NMO01833.1"/>
    <property type="molecule type" value="Genomic_DNA"/>
</dbReference>